<protein>
    <submittedName>
        <fullName evidence="3">Chemotaxis protein CheX</fullName>
    </submittedName>
</protein>
<evidence type="ECO:0000259" key="2">
    <source>
        <dbReference type="Pfam" id="PF13690"/>
    </source>
</evidence>
<dbReference type="PANTHER" id="PTHR39452:SF1">
    <property type="entry name" value="CHEY-P PHOSPHATASE CHEX"/>
    <property type="match status" value="1"/>
</dbReference>
<dbReference type="AlphaFoldDB" id="A0A7T0G1H8"/>
<evidence type="ECO:0000256" key="1">
    <source>
        <dbReference type="ARBA" id="ARBA00022500"/>
    </source>
</evidence>
<organism evidence="3 4">
    <name type="scientific">Candidatus Nitronauta litoralis</name>
    <dbReference type="NCBI Taxonomy" id="2705533"/>
    <lineage>
        <taxon>Bacteria</taxon>
        <taxon>Pseudomonadati</taxon>
        <taxon>Nitrospinota/Tectimicrobiota group</taxon>
        <taxon>Nitrospinota</taxon>
        <taxon>Nitrospinia</taxon>
        <taxon>Nitrospinales</taxon>
        <taxon>Nitrospinaceae</taxon>
        <taxon>Candidatus Nitronauta</taxon>
    </lineage>
</organism>
<dbReference type="InterPro" id="IPR028051">
    <property type="entry name" value="CheX-like_dom"/>
</dbReference>
<dbReference type="KEGG" id="nli:G3M70_14175"/>
<proteinExistence type="predicted"/>
<dbReference type="Gene3D" id="3.40.1550.10">
    <property type="entry name" value="CheC-like"/>
    <property type="match status" value="1"/>
</dbReference>
<name>A0A7T0G1H8_9BACT</name>
<dbReference type="Pfam" id="PF13690">
    <property type="entry name" value="CheX"/>
    <property type="match status" value="1"/>
</dbReference>
<dbReference type="Proteomes" id="UP000594688">
    <property type="component" value="Chromosome"/>
</dbReference>
<keyword evidence="1" id="KW-0145">Chemotaxis</keyword>
<gene>
    <name evidence="3" type="ORF">G3M70_14175</name>
</gene>
<dbReference type="InterPro" id="IPR038756">
    <property type="entry name" value="CheX-like"/>
</dbReference>
<accession>A0A7T0G1H8</accession>
<dbReference type="PANTHER" id="PTHR39452">
    <property type="entry name" value="CHEY-P PHOSPHATASE CHEX"/>
    <property type="match status" value="1"/>
</dbReference>
<sequence length="156" mass="16965">MDHLEDDITQYTEVIWKNVLGMDVTKSEKIYEPDHLDNALASCVHITGEWSGTVTLHCPATLARKAAAIMFSVPETEAKMQDIQDALGELANMTGGNLKAMFPEPCYLSLPTVAVTNFNLRVPGSELICLISFTCGNKPFSISVLKKTDTNGAVTS</sequence>
<dbReference type="EMBL" id="CP048685">
    <property type="protein sequence ID" value="QPJ62958.1"/>
    <property type="molecule type" value="Genomic_DNA"/>
</dbReference>
<dbReference type="CDD" id="cd17906">
    <property type="entry name" value="CheX"/>
    <property type="match status" value="1"/>
</dbReference>
<dbReference type="GO" id="GO:0006935">
    <property type="term" value="P:chemotaxis"/>
    <property type="evidence" value="ECO:0007669"/>
    <property type="project" value="UniProtKB-KW"/>
</dbReference>
<dbReference type="InterPro" id="IPR028976">
    <property type="entry name" value="CheC-like_sf"/>
</dbReference>
<dbReference type="SUPFAM" id="SSF103039">
    <property type="entry name" value="CheC-like"/>
    <property type="match status" value="1"/>
</dbReference>
<evidence type="ECO:0000313" key="4">
    <source>
        <dbReference type="Proteomes" id="UP000594688"/>
    </source>
</evidence>
<feature type="domain" description="Chemotaxis phosphatase CheX-like" evidence="2">
    <location>
        <begin position="41"/>
        <end position="129"/>
    </location>
</feature>
<evidence type="ECO:0000313" key="3">
    <source>
        <dbReference type="EMBL" id="QPJ62958.1"/>
    </source>
</evidence>
<reference evidence="3 4" key="1">
    <citation type="submission" date="2020-02" db="EMBL/GenBank/DDBJ databases">
        <title>Genomic and physiological characterization of two novel Nitrospinaceae genera.</title>
        <authorList>
            <person name="Mueller A.J."/>
            <person name="Jung M.-Y."/>
            <person name="Strachan C.R."/>
            <person name="Herbold C.W."/>
            <person name="Kirkegaard R.H."/>
            <person name="Daims H."/>
        </authorList>
    </citation>
    <scope>NUCLEOTIDE SEQUENCE [LARGE SCALE GENOMIC DNA]</scope>
    <source>
        <strain evidence="3">EB</strain>
    </source>
</reference>